<dbReference type="RefSeq" id="WP_190436647.1">
    <property type="nucleotide sequence ID" value="NZ_JAMPKM010000009.1"/>
</dbReference>
<dbReference type="Proteomes" id="UP001464891">
    <property type="component" value="Unassembled WGS sequence"/>
</dbReference>
<dbReference type="EMBL" id="JAMPKM010000009">
    <property type="protein sequence ID" value="MEP0818494.1"/>
    <property type="molecule type" value="Genomic_DNA"/>
</dbReference>
<keyword evidence="2" id="KW-1185">Reference proteome</keyword>
<accession>A0ABV0JA25</accession>
<reference evidence="1 2" key="1">
    <citation type="submission" date="2022-04" db="EMBL/GenBank/DDBJ databases">
        <title>Positive selection, recombination, and allopatry shape intraspecific diversity of widespread and dominant cyanobacteria.</title>
        <authorList>
            <person name="Wei J."/>
            <person name="Shu W."/>
            <person name="Hu C."/>
        </authorList>
    </citation>
    <scope>NUCLEOTIDE SEQUENCE [LARGE SCALE GENOMIC DNA]</scope>
    <source>
        <strain evidence="1 2">GB2-A4</strain>
    </source>
</reference>
<comment type="caution">
    <text evidence="1">The sequence shown here is derived from an EMBL/GenBank/DDBJ whole genome shotgun (WGS) entry which is preliminary data.</text>
</comment>
<gene>
    <name evidence="1" type="ORF">NC998_15450</name>
</gene>
<sequence>MTAVEWLQMIKLVGVVGFGKIRTLGGACPQTPAEGRLCPPDPLQK</sequence>
<protein>
    <submittedName>
        <fullName evidence="1">Uncharacterized protein</fullName>
    </submittedName>
</protein>
<evidence type="ECO:0000313" key="1">
    <source>
        <dbReference type="EMBL" id="MEP0818494.1"/>
    </source>
</evidence>
<proteinExistence type="predicted"/>
<organism evidence="1 2">
    <name type="scientific">Trichocoleus desertorum GB2-A4</name>
    <dbReference type="NCBI Taxonomy" id="2933944"/>
    <lineage>
        <taxon>Bacteria</taxon>
        <taxon>Bacillati</taxon>
        <taxon>Cyanobacteriota</taxon>
        <taxon>Cyanophyceae</taxon>
        <taxon>Leptolyngbyales</taxon>
        <taxon>Trichocoleusaceae</taxon>
        <taxon>Trichocoleus</taxon>
    </lineage>
</organism>
<evidence type="ECO:0000313" key="2">
    <source>
        <dbReference type="Proteomes" id="UP001464891"/>
    </source>
</evidence>
<name>A0ABV0JA25_9CYAN</name>